<dbReference type="SUPFAM" id="SSF53182">
    <property type="entry name" value="Pyrrolidone carboxyl peptidase (pyroglutamate aminopeptidase)"/>
    <property type="match status" value="1"/>
</dbReference>
<reference evidence="12" key="1">
    <citation type="submission" date="2020-04" db="EMBL/GenBank/DDBJ databases">
        <title>Deep metagenomics examines the oral microbiome during advanced dental caries in children, revealing novel taxa and co-occurrences with host molecules.</title>
        <authorList>
            <person name="Baker J.L."/>
            <person name="Morton J.T."/>
            <person name="Dinis M."/>
            <person name="Alvarez R."/>
            <person name="Tran N.C."/>
            <person name="Knight R."/>
            <person name="Edlund A."/>
        </authorList>
    </citation>
    <scope>NUCLEOTIDE SEQUENCE</scope>
    <source>
        <strain evidence="12">JCVI_23_bin.16</strain>
    </source>
</reference>
<keyword evidence="7 9" id="KW-0378">Hydrolase</keyword>
<comment type="subunit">
    <text evidence="9">Homotetramer.</text>
</comment>
<feature type="active site" evidence="9 11">
    <location>
        <position position="141"/>
    </location>
</feature>
<accession>A0A929MTJ9</accession>
<dbReference type="PROSITE" id="PS01334">
    <property type="entry name" value="PYRASE_CYS"/>
    <property type="match status" value="1"/>
</dbReference>
<evidence type="ECO:0000313" key="12">
    <source>
        <dbReference type="EMBL" id="MBF0935506.1"/>
    </source>
</evidence>
<dbReference type="PRINTS" id="PR00706">
    <property type="entry name" value="PYROGLUPTASE"/>
</dbReference>
<keyword evidence="8 9" id="KW-0788">Thiol protease</keyword>
<dbReference type="PANTHER" id="PTHR23402">
    <property type="entry name" value="PROTEASE FAMILY C15 PYROGLUTAMYL-PEPTIDASE I-RELATED"/>
    <property type="match status" value="1"/>
</dbReference>
<keyword evidence="5 9" id="KW-0963">Cytoplasm</keyword>
<feature type="active site" evidence="9 10">
    <location>
        <position position="78"/>
    </location>
</feature>
<keyword evidence="6 9" id="KW-0645">Protease</keyword>
<name>A0A929MTJ9_ABIDE</name>
<dbReference type="Proteomes" id="UP000757900">
    <property type="component" value="Unassembled WGS sequence"/>
</dbReference>
<dbReference type="NCBIfam" id="TIGR00504">
    <property type="entry name" value="pyro_pdase"/>
    <property type="match status" value="1"/>
</dbReference>
<dbReference type="PANTHER" id="PTHR23402:SF1">
    <property type="entry name" value="PYROGLUTAMYL-PEPTIDASE I"/>
    <property type="match status" value="1"/>
</dbReference>
<dbReference type="InterPro" id="IPR033693">
    <property type="entry name" value="PGPEP1_Glu_AS"/>
</dbReference>
<dbReference type="CDD" id="cd00501">
    <property type="entry name" value="Peptidase_C15"/>
    <property type="match status" value="1"/>
</dbReference>
<dbReference type="GO" id="GO:0005829">
    <property type="term" value="C:cytosol"/>
    <property type="evidence" value="ECO:0007669"/>
    <property type="project" value="InterPro"/>
</dbReference>
<dbReference type="InterPro" id="IPR033694">
    <property type="entry name" value="PGPEP1_Cys_AS"/>
</dbReference>
<comment type="subcellular location">
    <subcellularLocation>
        <location evidence="3 9">Cytoplasm</location>
    </subcellularLocation>
</comment>
<evidence type="ECO:0000256" key="9">
    <source>
        <dbReference type="HAMAP-Rule" id="MF_00417"/>
    </source>
</evidence>
<dbReference type="Pfam" id="PF01470">
    <property type="entry name" value="Peptidase_C15"/>
    <property type="match status" value="1"/>
</dbReference>
<evidence type="ECO:0000256" key="8">
    <source>
        <dbReference type="ARBA" id="ARBA00022807"/>
    </source>
</evidence>
<dbReference type="HAMAP" id="MF_00417">
    <property type="entry name" value="Pyrrolid_peptidase"/>
    <property type="match status" value="1"/>
</dbReference>
<proteinExistence type="inferred from homology"/>
<dbReference type="EMBL" id="JABZFV010000258">
    <property type="protein sequence ID" value="MBF0935506.1"/>
    <property type="molecule type" value="Genomic_DNA"/>
</dbReference>
<evidence type="ECO:0000256" key="3">
    <source>
        <dbReference type="ARBA" id="ARBA00004496"/>
    </source>
</evidence>
<dbReference type="InterPro" id="IPR029762">
    <property type="entry name" value="PGP-I_bact-type"/>
</dbReference>
<evidence type="ECO:0000256" key="5">
    <source>
        <dbReference type="ARBA" id="ARBA00022490"/>
    </source>
</evidence>
<evidence type="ECO:0000256" key="1">
    <source>
        <dbReference type="ARBA" id="ARBA00001770"/>
    </source>
</evidence>
<dbReference type="PIRSF" id="PIRSF015592">
    <property type="entry name" value="Prld-crbxl_pptds"/>
    <property type="match status" value="1"/>
</dbReference>
<evidence type="ECO:0000256" key="10">
    <source>
        <dbReference type="PROSITE-ProRule" id="PRU10076"/>
    </source>
</evidence>
<feature type="active site" evidence="9">
    <location>
        <position position="165"/>
    </location>
</feature>
<dbReference type="AlphaFoldDB" id="A0A929MTJ9"/>
<evidence type="ECO:0000256" key="6">
    <source>
        <dbReference type="ARBA" id="ARBA00022670"/>
    </source>
</evidence>
<dbReference type="InterPro" id="IPR000816">
    <property type="entry name" value="Peptidase_C15"/>
</dbReference>
<comment type="caution">
    <text evidence="12">The sequence shown here is derived from an EMBL/GenBank/DDBJ whole genome shotgun (WGS) entry which is preliminary data.</text>
</comment>
<sequence length="215" mass="22854">MKILVTGFDPFGGEAINPAWEAVSRLPKEIEGAEIVTVQIPTVFGDSAKVLFEAVEQLQPHAVVCVGQAGGRFGITPERVAINVDDARIADNKGQQPLDTVIQADGAPAYFTTLPVKAMVEAVKAAGLPASLSNTAGTFVCNHIMYQNLYYLAKHHPNTQGGFIHVPYVTEQVVDKPGQASMALADIVKGLTVCLETLVAYQGKTDARLVGGETH</sequence>
<comment type="similarity">
    <text evidence="4 9">Belongs to the peptidase C15 family.</text>
</comment>
<comment type="function">
    <text evidence="2 9">Removes 5-oxoproline from various penultimate amino acid residues except L-proline.</text>
</comment>
<evidence type="ECO:0000256" key="11">
    <source>
        <dbReference type="PROSITE-ProRule" id="PRU10077"/>
    </source>
</evidence>
<evidence type="ECO:0000256" key="2">
    <source>
        <dbReference type="ARBA" id="ARBA00002280"/>
    </source>
</evidence>
<dbReference type="GO" id="GO:0016920">
    <property type="term" value="F:pyroglutamyl-peptidase activity"/>
    <property type="evidence" value="ECO:0007669"/>
    <property type="project" value="UniProtKB-UniRule"/>
</dbReference>
<evidence type="ECO:0000256" key="4">
    <source>
        <dbReference type="ARBA" id="ARBA00006641"/>
    </source>
</evidence>
<dbReference type="NCBIfam" id="NF009676">
    <property type="entry name" value="PRK13197.1"/>
    <property type="match status" value="1"/>
</dbReference>
<dbReference type="InterPro" id="IPR036440">
    <property type="entry name" value="Peptidase_C15-like_sf"/>
</dbReference>
<gene>
    <name evidence="9 12" type="primary">pcp</name>
    <name evidence="12" type="ORF">HXK00_07710</name>
</gene>
<evidence type="ECO:0000256" key="7">
    <source>
        <dbReference type="ARBA" id="ARBA00022801"/>
    </source>
</evidence>
<dbReference type="FunFam" id="3.40.630.20:FF:000001">
    <property type="entry name" value="Pyrrolidone-carboxylate peptidase"/>
    <property type="match status" value="1"/>
</dbReference>
<comment type="catalytic activity">
    <reaction evidence="1 9 10">
        <text>Release of an N-terminal pyroglutamyl group from a polypeptide, the second amino acid generally not being Pro.</text>
        <dbReference type="EC" id="3.4.19.3"/>
    </reaction>
</comment>
<dbReference type="EC" id="3.4.19.3" evidence="9"/>
<evidence type="ECO:0000313" key="13">
    <source>
        <dbReference type="Proteomes" id="UP000757900"/>
    </source>
</evidence>
<dbReference type="Gene3D" id="3.40.630.20">
    <property type="entry name" value="Peptidase C15, pyroglutamyl peptidase I-like"/>
    <property type="match status" value="1"/>
</dbReference>
<protein>
    <recommendedName>
        <fullName evidence="9">Pyrrolidone-carboxylate peptidase</fullName>
        <ecNumber evidence="9">3.4.19.3</ecNumber>
    </recommendedName>
    <alternativeName>
        <fullName evidence="9">5-oxoprolyl-peptidase</fullName>
    </alternativeName>
    <alternativeName>
        <fullName evidence="9">Pyroglutamyl-peptidase I</fullName>
        <shortName evidence="9">PGP-I</shortName>
        <shortName evidence="9">Pyrase</shortName>
    </alternativeName>
</protein>
<dbReference type="PROSITE" id="PS01333">
    <property type="entry name" value="PYRASE_GLU"/>
    <property type="match status" value="1"/>
</dbReference>
<dbReference type="GO" id="GO:0006508">
    <property type="term" value="P:proteolysis"/>
    <property type="evidence" value="ECO:0007669"/>
    <property type="project" value="UniProtKB-KW"/>
</dbReference>
<organism evidence="12 13">
    <name type="scientific">Abiotrophia defectiva</name>
    <name type="common">Streptococcus defectivus</name>
    <dbReference type="NCBI Taxonomy" id="46125"/>
    <lineage>
        <taxon>Bacteria</taxon>
        <taxon>Bacillati</taxon>
        <taxon>Bacillota</taxon>
        <taxon>Bacilli</taxon>
        <taxon>Lactobacillales</taxon>
        <taxon>Aerococcaceae</taxon>
        <taxon>Abiotrophia</taxon>
    </lineage>
</organism>
<dbReference type="InterPro" id="IPR016125">
    <property type="entry name" value="Peptidase_C15-like"/>
</dbReference>